<evidence type="ECO:0000256" key="11">
    <source>
        <dbReference type="HAMAP-Rule" id="MF_00059"/>
    </source>
</evidence>
<evidence type="ECO:0000256" key="6">
    <source>
        <dbReference type="ARBA" id="ARBA00022695"/>
    </source>
</evidence>
<proteinExistence type="inferred from homology"/>
<evidence type="ECO:0000256" key="5">
    <source>
        <dbReference type="ARBA" id="ARBA00022679"/>
    </source>
</evidence>
<dbReference type="EMBL" id="FXAM01000001">
    <property type="protein sequence ID" value="SMF96753.1"/>
    <property type="molecule type" value="Genomic_DNA"/>
</dbReference>
<evidence type="ECO:0000256" key="2">
    <source>
        <dbReference type="ARBA" id="ARBA00012418"/>
    </source>
</evidence>
<evidence type="ECO:0000256" key="4">
    <source>
        <dbReference type="ARBA" id="ARBA00022478"/>
    </source>
</evidence>
<dbReference type="InterPro" id="IPR011262">
    <property type="entry name" value="DNA-dir_RNA_pol_insert"/>
</dbReference>
<accession>A0A1Y6D7J3</accession>
<evidence type="ECO:0000259" key="12">
    <source>
        <dbReference type="SMART" id="SM00662"/>
    </source>
</evidence>
<dbReference type="Pfam" id="PF01000">
    <property type="entry name" value="RNA_pol_A_bac"/>
    <property type="match status" value="1"/>
</dbReference>
<dbReference type="InterPro" id="IPR011263">
    <property type="entry name" value="DNA-dir_RNA_pol_RpoA/D/Rpb3"/>
</dbReference>
<dbReference type="FunFam" id="1.10.150.20:FF:000001">
    <property type="entry name" value="DNA-directed RNA polymerase subunit alpha"/>
    <property type="match status" value="1"/>
</dbReference>
<keyword evidence="5 11" id="KW-0808">Transferase</keyword>
<dbReference type="GO" id="GO:0000428">
    <property type="term" value="C:DNA-directed RNA polymerase complex"/>
    <property type="evidence" value="ECO:0007669"/>
    <property type="project" value="UniProtKB-KW"/>
</dbReference>
<evidence type="ECO:0000256" key="9">
    <source>
        <dbReference type="ARBA" id="ARBA00033070"/>
    </source>
</evidence>
<comment type="domain">
    <text evidence="11">The N-terminal domain is essential for RNAP assembly and basal transcription, whereas the C-terminal domain is involved in interaction with transcriptional regulators and with upstream promoter elements.</text>
</comment>
<evidence type="ECO:0000313" key="14">
    <source>
        <dbReference type="Proteomes" id="UP000192923"/>
    </source>
</evidence>
<dbReference type="GO" id="GO:0003677">
    <property type="term" value="F:DNA binding"/>
    <property type="evidence" value="ECO:0007669"/>
    <property type="project" value="UniProtKB-UniRule"/>
</dbReference>
<dbReference type="RefSeq" id="WP_085215611.1">
    <property type="nucleotide sequence ID" value="NZ_AP019783.1"/>
</dbReference>
<dbReference type="GO" id="GO:0005737">
    <property type="term" value="C:cytoplasm"/>
    <property type="evidence" value="ECO:0007669"/>
    <property type="project" value="UniProtKB-ARBA"/>
</dbReference>
<keyword evidence="7 11" id="KW-0804">Transcription</keyword>
<dbReference type="Gene3D" id="3.30.1360.10">
    <property type="entry name" value="RNA polymerase, RBP11-like subunit"/>
    <property type="match status" value="1"/>
</dbReference>
<evidence type="ECO:0000256" key="8">
    <source>
        <dbReference type="ARBA" id="ARBA00032524"/>
    </source>
</evidence>
<dbReference type="InterPro" id="IPR011773">
    <property type="entry name" value="DNA-dir_RpoA"/>
</dbReference>
<dbReference type="SUPFAM" id="SSF56553">
    <property type="entry name" value="Insert subdomain of RNA polymerase alpha subunit"/>
    <property type="match status" value="1"/>
</dbReference>
<evidence type="ECO:0000256" key="10">
    <source>
        <dbReference type="ARBA" id="ARBA00048552"/>
    </source>
</evidence>
<dbReference type="CDD" id="cd06928">
    <property type="entry name" value="RNAP_alpha_NTD"/>
    <property type="match status" value="1"/>
</dbReference>
<evidence type="ECO:0000313" key="13">
    <source>
        <dbReference type="EMBL" id="SMF96753.1"/>
    </source>
</evidence>
<protein>
    <recommendedName>
        <fullName evidence="3 11">DNA-directed RNA polymerase subunit alpha</fullName>
        <shortName evidence="11">RNAP subunit alpha</shortName>
        <ecNumber evidence="2 11">2.7.7.6</ecNumber>
    </recommendedName>
    <alternativeName>
        <fullName evidence="9 11">RNA polymerase subunit alpha</fullName>
    </alternativeName>
    <alternativeName>
        <fullName evidence="8 11">Transcriptase subunit alpha</fullName>
    </alternativeName>
</protein>
<sequence>MQSHFANLIKPRLVDVNQIDKNSARIVIEPLERGFGHTLGNALRRVLLSSIPGCAVTEVSIDGVEHEYTTIDGVREDIIDILLNLKNLAIRIHEGNEATLKINKSGAGPVTAADIQLTHDAEVVNPDMVIANLTHSGKLSATLKVEKGRGYQPVSVRNLTQTDAVVGVLYVDASFSPIKRVSYLVESARVEQRTDLDKLILEIETNGTLDPEEAVRQAASILNEHLSVFIFFKGEDTPGSSDERPQFDPMLLRPVDDLELTVRSANCLKAENIFYIGDLIQRTEVDLLKTPNLGKKSLTEIKDVLATKGLSLGMRLENWPPESLKREQQEG</sequence>
<gene>
    <name evidence="11" type="primary">rpoA</name>
    <name evidence="13" type="ORF">SAMN02949497_4159</name>
</gene>
<dbReference type="GO" id="GO:0006351">
    <property type="term" value="P:DNA-templated transcription"/>
    <property type="evidence" value="ECO:0007669"/>
    <property type="project" value="UniProtKB-UniRule"/>
</dbReference>
<feature type="region of interest" description="Alpha N-terminal domain (alpha-NTD)" evidence="11">
    <location>
        <begin position="1"/>
        <end position="237"/>
    </location>
</feature>
<dbReference type="SUPFAM" id="SSF55257">
    <property type="entry name" value="RBP11-like subunits of RNA polymerase"/>
    <property type="match status" value="1"/>
</dbReference>
<evidence type="ECO:0000256" key="7">
    <source>
        <dbReference type="ARBA" id="ARBA00023163"/>
    </source>
</evidence>
<comment type="subunit">
    <text evidence="11">Homodimer. The RNAP catalytic core consists of 2 alpha, 1 beta, 1 beta' and 1 omega subunit. When a sigma factor is associated with the core the holoenzyme is formed, which can initiate transcription.</text>
</comment>
<dbReference type="Proteomes" id="UP000192923">
    <property type="component" value="Unassembled WGS sequence"/>
</dbReference>
<dbReference type="STRING" id="1760988.SAMN02949497_4159"/>
<reference evidence="13 14" key="1">
    <citation type="submission" date="2016-12" db="EMBL/GenBank/DDBJ databases">
        <authorList>
            <person name="Song W.-J."/>
            <person name="Kurnit D.M."/>
        </authorList>
    </citation>
    <scope>NUCLEOTIDE SEQUENCE [LARGE SCALE GENOMIC DNA]</scope>
    <source>
        <strain evidence="13 14">175</strain>
    </source>
</reference>
<keyword evidence="6 11" id="KW-0548">Nucleotidyltransferase</keyword>
<dbReference type="Pfam" id="PF01193">
    <property type="entry name" value="RNA_pol_L"/>
    <property type="match status" value="1"/>
</dbReference>
<dbReference type="GO" id="GO:0046983">
    <property type="term" value="F:protein dimerization activity"/>
    <property type="evidence" value="ECO:0007669"/>
    <property type="project" value="InterPro"/>
</dbReference>
<dbReference type="SUPFAM" id="SSF47789">
    <property type="entry name" value="C-terminal domain of RNA polymerase alpha subunit"/>
    <property type="match status" value="1"/>
</dbReference>
<feature type="region of interest" description="Alpha C-terminal domain (alpha-CTD)" evidence="11">
    <location>
        <begin position="247"/>
        <end position="331"/>
    </location>
</feature>
<dbReference type="OrthoDB" id="9805706at2"/>
<dbReference type="Gene3D" id="1.10.150.20">
    <property type="entry name" value="5' to 3' exonuclease, C-terminal subdomain"/>
    <property type="match status" value="1"/>
</dbReference>
<dbReference type="FunFam" id="2.170.120.12:FF:000001">
    <property type="entry name" value="DNA-directed RNA polymerase subunit alpha"/>
    <property type="match status" value="1"/>
</dbReference>
<keyword evidence="4 11" id="KW-0240">DNA-directed RNA polymerase</keyword>
<comment type="similarity">
    <text evidence="1 11">Belongs to the RNA polymerase alpha chain family.</text>
</comment>
<dbReference type="Gene3D" id="2.170.120.12">
    <property type="entry name" value="DNA-directed RNA polymerase, insert domain"/>
    <property type="match status" value="1"/>
</dbReference>
<dbReference type="EC" id="2.7.7.6" evidence="2 11"/>
<dbReference type="Pfam" id="PF03118">
    <property type="entry name" value="RNA_pol_A_CTD"/>
    <property type="match status" value="1"/>
</dbReference>
<keyword evidence="14" id="KW-1185">Reference proteome</keyword>
<evidence type="ECO:0000256" key="3">
    <source>
        <dbReference type="ARBA" id="ARBA00015972"/>
    </source>
</evidence>
<dbReference type="AlphaFoldDB" id="A0A1Y6D7J3"/>
<feature type="domain" description="DNA-directed RNA polymerase RpoA/D/Rpb3-type" evidence="12">
    <location>
        <begin position="23"/>
        <end position="232"/>
    </location>
</feature>
<dbReference type="NCBIfam" id="NF003513">
    <property type="entry name" value="PRK05182.1-2"/>
    <property type="match status" value="1"/>
</dbReference>
<dbReference type="InterPro" id="IPR036603">
    <property type="entry name" value="RBP11-like"/>
</dbReference>
<dbReference type="InterPro" id="IPR036643">
    <property type="entry name" value="RNApol_insert_sf"/>
</dbReference>
<dbReference type="HAMAP" id="MF_00059">
    <property type="entry name" value="RNApol_bact_RpoA"/>
    <property type="match status" value="1"/>
</dbReference>
<evidence type="ECO:0000256" key="1">
    <source>
        <dbReference type="ARBA" id="ARBA00007123"/>
    </source>
</evidence>
<comment type="catalytic activity">
    <reaction evidence="10 11">
        <text>RNA(n) + a ribonucleoside 5'-triphosphate = RNA(n+1) + diphosphate</text>
        <dbReference type="Rhea" id="RHEA:21248"/>
        <dbReference type="Rhea" id="RHEA-COMP:14527"/>
        <dbReference type="Rhea" id="RHEA-COMP:17342"/>
        <dbReference type="ChEBI" id="CHEBI:33019"/>
        <dbReference type="ChEBI" id="CHEBI:61557"/>
        <dbReference type="ChEBI" id="CHEBI:140395"/>
        <dbReference type="EC" id="2.7.7.6"/>
    </reaction>
</comment>
<dbReference type="InterPro" id="IPR011260">
    <property type="entry name" value="RNAP_asu_C"/>
</dbReference>
<dbReference type="NCBIfam" id="NF003519">
    <property type="entry name" value="PRK05182.2-5"/>
    <property type="match status" value="1"/>
</dbReference>
<name>A0A1Y6D7J3_9GAMM</name>
<dbReference type="SMART" id="SM00662">
    <property type="entry name" value="RPOLD"/>
    <property type="match status" value="1"/>
</dbReference>
<dbReference type="GO" id="GO:0003899">
    <property type="term" value="F:DNA-directed RNA polymerase activity"/>
    <property type="evidence" value="ECO:0007669"/>
    <property type="project" value="UniProtKB-UniRule"/>
</dbReference>
<dbReference type="NCBIfam" id="TIGR02027">
    <property type="entry name" value="rpoA"/>
    <property type="match status" value="1"/>
</dbReference>
<organism evidence="13 14">
    <name type="scientific">Methylomagnum ishizawai</name>
    <dbReference type="NCBI Taxonomy" id="1760988"/>
    <lineage>
        <taxon>Bacteria</taxon>
        <taxon>Pseudomonadati</taxon>
        <taxon>Pseudomonadota</taxon>
        <taxon>Gammaproteobacteria</taxon>
        <taxon>Methylococcales</taxon>
        <taxon>Methylococcaceae</taxon>
        <taxon>Methylomagnum</taxon>
    </lineage>
</organism>
<comment type="function">
    <text evidence="11">DNA-dependent RNA polymerase catalyzes the transcription of DNA into RNA using the four ribonucleoside triphosphates as substrates.</text>
</comment>